<dbReference type="InterPro" id="IPR008763">
    <property type="entry name" value="Peptidase_S55"/>
</dbReference>
<feature type="domain" description="Peptidase S55" evidence="1">
    <location>
        <begin position="112"/>
        <end position="335"/>
    </location>
</feature>
<evidence type="ECO:0000259" key="1">
    <source>
        <dbReference type="PROSITE" id="PS51494"/>
    </source>
</evidence>
<reference evidence="3" key="1">
    <citation type="journal article" date="2019" name="Int. J. Syst. Evol. Microbiol.">
        <title>The Global Catalogue of Microorganisms (GCM) 10K type strain sequencing project: providing services to taxonomists for standard genome sequencing and annotation.</title>
        <authorList>
            <consortium name="The Broad Institute Genomics Platform"/>
            <consortium name="The Broad Institute Genome Sequencing Center for Infectious Disease"/>
            <person name="Wu L."/>
            <person name="Ma J."/>
        </authorList>
    </citation>
    <scope>NUCLEOTIDE SEQUENCE [LARGE SCALE GENOMIC DNA]</scope>
    <source>
        <strain evidence="3">JCM 6486</strain>
    </source>
</reference>
<accession>A0ABP3XBR6</accession>
<proteinExistence type="predicted"/>
<evidence type="ECO:0000313" key="2">
    <source>
        <dbReference type="EMBL" id="GAA0861930.1"/>
    </source>
</evidence>
<keyword evidence="3" id="KW-1185">Reference proteome</keyword>
<dbReference type="RefSeq" id="WP_346041985.1">
    <property type="nucleotide sequence ID" value="NZ_BAAACP010000002.1"/>
</dbReference>
<dbReference type="PROSITE" id="PS51494">
    <property type="entry name" value="SPOIVB"/>
    <property type="match status" value="1"/>
</dbReference>
<dbReference type="Pfam" id="PF05580">
    <property type="entry name" value="Peptidase_S55"/>
    <property type="match status" value="1"/>
</dbReference>
<comment type="caution">
    <text evidence="2">The sequence shown here is derived from an EMBL/GenBank/DDBJ whole genome shotgun (WGS) entry which is preliminary data.</text>
</comment>
<dbReference type="SUPFAM" id="SSF50494">
    <property type="entry name" value="Trypsin-like serine proteases"/>
    <property type="match status" value="1"/>
</dbReference>
<sequence length="335" mass="38073">MKSSKGIKFFIFSIITMLIVLLPNDAYSIQKNEKMPKEVIIGGELLHLELNTNKVIIFGVRNDSLLKNYDLVESVSGDIVRKVFNQENIKIKSKQDLIKLLITMKEKDKIKLNLLRNDKLINVNLEKHEINPINLIDKIPYTATLTYINPNDYKFKAVGHSVDFYNKKSILNNKGEIYDSNIISINKSAKKYVGNINGDKIPKSKGNIFKIDEYGISGKVNFNLDLKEKKTYKVADEKDIKEGPAYVIMKHNQNEKNKRYKIKITKVNKNDNGNIESFNFKIIDKKLLKKYGGIVQGMSGSPIVQNKKIIGALSHVITTDTTNGVGVYIKVMMKG</sequence>
<dbReference type="Proteomes" id="UP001400965">
    <property type="component" value="Unassembled WGS sequence"/>
</dbReference>
<dbReference type="EMBL" id="BAAACP010000002">
    <property type="protein sequence ID" value="GAA0861930.1"/>
    <property type="molecule type" value="Genomic_DNA"/>
</dbReference>
<gene>
    <name evidence="2" type="ORF">GCM10008917_05260</name>
</gene>
<protein>
    <submittedName>
        <fullName evidence="2">SpoIVB peptidase S55 domain-containing protein</fullName>
    </submittedName>
</protein>
<organism evidence="2 3">
    <name type="scientific">Paraclostridium tenue</name>
    <dbReference type="NCBI Taxonomy" id="1737"/>
    <lineage>
        <taxon>Bacteria</taxon>
        <taxon>Bacillati</taxon>
        <taxon>Bacillota</taxon>
        <taxon>Clostridia</taxon>
        <taxon>Peptostreptococcales</taxon>
        <taxon>Peptostreptococcaceae</taxon>
        <taxon>Paraclostridium</taxon>
    </lineage>
</organism>
<name>A0ABP3XBR6_9FIRM</name>
<evidence type="ECO:0000313" key="3">
    <source>
        <dbReference type="Proteomes" id="UP001400965"/>
    </source>
</evidence>
<dbReference type="InterPro" id="IPR009003">
    <property type="entry name" value="Peptidase_S1_PA"/>
</dbReference>